<dbReference type="EMBL" id="JAHBMH010000073">
    <property type="protein sequence ID" value="KAK1932836.1"/>
    <property type="molecule type" value="Genomic_DNA"/>
</dbReference>
<accession>A0AAD9G6N9</accession>
<protein>
    <submittedName>
        <fullName evidence="1">Uncharacterized protein</fullName>
    </submittedName>
</protein>
<proteinExistence type="predicted"/>
<evidence type="ECO:0000313" key="2">
    <source>
        <dbReference type="Proteomes" id="UP001195914"/>
    </source>
</evidence>
<name>A0AAD9G6N9_BABDI</name>
<reference evidence="1" key="2">
    <citation type="submission" date="2021-05" db="EMBL/GenBank/DDBJ databases">
        <authorList>
            <person name="Pain A."/>
        </authorList>
    </citation>
    <scope>NUCLEOTIDE SEQUENCE</scope>
    <source>
        <strain evidence="1">1802A</strain>
    </source>
</reference>
<evidence type="ECO:0000313" key="1">
    <source>
        <dbReference type="EMBL" id="KAK1932836.1"/>
    </source>
</evidence>
<organism evidence="1 2">
    <name type="scientific">Babesia divergens</name>
    <dbReference type="NCBI Taxonomy" id="32595"/>
    <lineage>
        <taxon>Eukaryota</taxon>
        <taxon>Sar</taxon>
        <taxon>Alveolata</taxon>
        <taxon>Apicomplexa</taxon>
        <taxon>Aconoidasida</taxon>
        <taxon>Piroplasmida</taxon>
        <taxon>Babesiidae</taxon>
        <taxon>Babesia</taxon>
    </lineage>
</organism>
<reference evidence="1" key="1">
    <citation type="journal article" date="2014" name="Nucleic Acids Res.">
        <title>The evolutionary dynamics of variant antigen genes in Babesia reveal a history of genomic innovation underlying host-parasite interaction.</title>
        <authorList>
            <person name="Jackson A.P."/>
            <person name="Otto T.D."/>
            <person name="Darby A."/>
            <person name="Ramaprasad A."/>
            <person name="Xia D."/>
            <person name="Echaide I.E."/>
            <person name="Farber M."/>
            <person name="Gahlot S."/>
            <person name="Gamble J."/>
            <person name="Gupta D."/>
            <person name="Gupta Y."/>
            <person name="Jackson L."/>
            <person name="Malandrin L."/>
            <person name="Malas T.B."/>
            <person name="Moussa E."/>
            <person name="Nair M."/>
            <person name="Reid A.J."/>
            <person name="Sanders M."/>
            <person name="Sharma J."/>
            <person name="Tracey A."/>
            <person name="Quail M.A."/>
            <person name="Weir W."/>
            <person name="Wastling J.M."/>
            <person name="Hall N."/>
            <person name="Willadsen P."/>
            <person name="Lingelbach K."/>
            <person name="Shiels B."/>
            <person name="Tait A."/>
            <person name="Berriman M."/>
            <person name="Allred D.R."/>
            <person name="Pain A."/>
        </authorList>
    </citation>
    <scope>NUCLEOTIDE SEQUENCE</scope>
    <source>
        <strain evidence="1">1802A</strain>
    </source>
</reference>
<dbReference type="Proteomes" id="UP001195914">
    <property type="component" value="Unassembled WGS sequence"/>
</dbReference>
<keyword evidence="2" id="KW-1185">Reference proteome</keyword>
<comment type="caution">
    <text evidence="1">The sequence shown here is derived from an EMBL/GenBank/DDBJ whole genome shotgun (WGS) entry which is preliminary data.</text>
</comment>
<sequence length="149" mass="16561">MGDLSGEVLFEHLLQRSHVLESLALTLEQMLAGSYISKNTADKIMKEASCQYRRLLQSSKSNYPSHYIVGHLQQYKQSGTEWTFSVANPVISLCVNNTHPGVATIDNRFAAGGDMRLKSDMPLNTFSVAFCHTGYVMIKAVIKRDESSS</sequence>
<gene>
    <name evidence="1" type="ORF">X943_001011</name>
</gene>
<dbReference type="AlphaFoldDB" id="A0AAD9G6N9"/>